<comment type="caution">
    <text evidence="3">The sequence shown here is derived from an EMBL/GenBank/DDBJ whole genome shotgun (WGS) entry which is preliminary data.</text>
</comment>
<organism evidence="3 4">
    <name type="scientific">Gluconobacter morbifer G707</name>
    <dbReference type="NCBI Taxonomy" id="1088869"/>
    <lineage>
        <taxon>Bacteria</taxon>
        <taxon>Pseudomonadati</taxon>
        <taxon>Pseudomonadota</taxon>
        <taxon>Alphaproteobacteria</taxon>
        <taxon>Acetobacterales</taxon>
        <taxon>Acetobacteraceae</taxon>
        <taxon>Gluconobacter</taxon>
    </lineage>
</organism>
<keyword evidence="4" id="KW-1185">Reference proteome</keyword>
<dbReference type="OrthoDB" id="7281717at2"/>
<evidence type="ECO:0000313" key="4">
    <source>
        <dbReference type="Proteomes" id="UP000004949"/>
    </source>
</evidence>
<feature type="compositionally biased region" description="Pro residues" evidence="1">
    <location>
        <begin position="57"/>
        <end position="75"/>
    </location>
</feature>
<proteinExistence type="predicted"/>
<feature type="region of interest" description="Disordered" evidence="1">
    <location>
        <begin position="22"/>
        <end position="94"/>
    </location>
</feature>
<dbReference type="EMBL" id="AGQV01000007">
    <property type="protein sequence ID" value="EHH67642.1"/>
    <property type="molecule type" value="Genomic_DNA"/>
</dbReference>
<evidence type="ECO:0000256" key="1">
    <source>
        <dbReference type="SAM" id="MobiDB-lite"/>
    </source>
</evidence>
<feature type="signal peptide" evidence="2">
    <location>
        <begin position="1"/>
        <end position="23"/>
    </location>
</feature>
<feature type="chain" id="PRO_5003489634" evidence="2">
    <location>
        <begin position="24"/>
        <end position="94"/>
    </location>
</feature>
<protein>
    <submittedName>
        <fullName evidence="3">Uncharacterized protein</fullName>
    </submittedName>
</protein>
<evidence type="ECO:0000256" key="2">
    <source>
        <dbReference type="SAM" id="SignalP"/>
    </source>
</evidence>
<dbReference type="AlphaFoldDB" id="G6XKS9"/>
<name>G6XKS9_9PROT</name>
<reference evidence="3 4" key="1">
    <citation type="submission" date="2011-10" db="EMBL/GenBank/DDBJ databases">
        <title>Genome sequence of Gluconobacter morbifer G707, isolated from Drosophila gut.</title>
        <authorList>
            <person name="Lee W.-J."/>
            <person name="Kim E.-K."/>
        </authorList>
    </citation>
    <scope>NUCLEOTIDE SEQUENCE [LARGE SCALE GENOMIC DNA]</scope>
    <source>
        <strain evidence="3 4">G707</strain>
    </source>
</reference>
<dbReference type="RefSeq" id="WP_008852242.1">
    <property type="nucleotide sequence ID" value="NZ_AGQV01000007.1"/>
</dbReference>
<dbReference type="Proteomes" id="UP000004949">
    <property type="component" value="Unassembled WGS sequence"/>
</dbReference>
<accession>G6XKS9</accession>
<dbReference type="STRING" id="1088869.GMO_20950"/>
<dbReference type="PATRIC" id="fig|1088869.3.peg.2090"/>
<evidence type="ECO:0000313" key="3">
    <source>
        <dbReference type="EMBL" id="EHH67642.1"/>
    </source>
</evidence>
<sequence length="94" mass="9710">MTLRKAAIATLALLAVGGQVAHARSTPCRDSHGRYTSCTAPQKNKPCRDREGKFTKCPPPVSGQPPAEGPPPSAAPPVGMTTGTIPNPPKSNPN</sequence>
<keyword evidence="2" id="KW-0732">Signal</keyword>
<gene>
    <name evidence="3" type="ORF">GMO_20950</name>
</gene>